<dbReference type="PROSITE" id="PS50188">
    <property type="entry name" value="B302_SPRY"/>
    <property type="match status" value="1"/>
</dbReference>
<dbReference type="InterPro" id="IPR003877">
    <property type="entry name" value="SPRY_dom"/>
</dbReference>
<reference evidence="3 4" key="1">
    <citation type="submission" date="2014-04" db="EMBL/GenBank/DDBJ databases">
        <authorList>
            <consortium name="DOE Joint Genome Institute"/>
            <person name="Kuo A."/>
            <person name="Gay G."/>
            <person name="Dore J."/>
            <person name="Kohler A."/>
            <person name="Nagy L.G."/>
            <person name="Floudas D."/>
            <person name="Copeland A."/>
            <person name="Barry K.W."/>
            <person name="Cichocki N."/>
            <person name="Veneault-Fourrey C."/>
            <person name="LaButti K."/>
            <person name="Lindquist E.A."/>
            <person name="Lipzen A."/>
            <person name="Lundell T."/>
            <person name="Morin E."/>
            <person name="Murat C."/>
            <person name="Sun H."/>
            <person name="Tunlid A."/>
            <person name="Henrissat B."/>
            <person name="Grigoriev I.V."/>
            <person name="Hibbett D.S."/>
            <person name="Martin F."/>
            <person name="Nordberg H.P."/>
            <person name="Cantor M.N."/>
            <person name="Hua S.X."/>
        </authorList>
    </citation>
    <scope>NUCLEOTIDE SEQUENCE [LARGE SCALE GENOMIC DNA]</scope>
    <source>
        <strain evidence="4">h7</strain>
    </source>
</reference>
<feature type="compositionally biased region" description="Low complexity" evidence="1">
    <location>
        <begin position="20"/>
        <end position="33"/>
    </location>
</feature>
<dbReference type="AlphaFoldDB" id="A0A0C2XVR7"/>
<dbReference type="Pfam" id="PF00622">
    <property type="entry name" value="SPRY"/>
    <property type="match status" value="1"/>
</dbReference>
<feature type="domain" description="B30.2/SPRY" evidence="2">
    <location>
        <begin position="82"/>
        <end position="280"/>
    </location>
</feature>
<gene>
    <name evidence="3" type="ORF">M413DRAFT_444979</name>
</gene>
<name>A0A0C2XVR7_HEBCY</name>
<dbReference type="Proteomes" id="UP000053424">
    <property type="component" value="Unassembled WGS sequence"/>
</dbReference>
<sequence>MSSRFFKSLKGKFADHTNPSSSSSASHSWSSSSHGGNQAPPEWAPAPEISHTYGKWNEAPEDEFRAAEDFCRDLPLSAPRLLPSDAVDKINEIGCRAWGIEVPITPRFVGHIQNDSKGGPGVITVQTRPECKDTCLLSDLPIIAGLYDIQGKAGVYYEVYINRMDGFIALGTACRPYPVWRLPGWNRMSAGFHLDDFRKFFEDPDGGRDYTDAIKRINPGDTIGCAYEFQTGTIFYTYNGQRLPPAFTGIYLPRHTQDVFAAIGVEGYCDFQVNFGGESFRWQEGNEWAWRVEGHVGRLTGGPGMFDDELPSYQNSYR</sequence>
<dbReference type="InterPro" id="IPR001870">
    <property type="entry name" value="B30.2/SPRY"/>
</dbReference>
<evidence type="ECO:0000256" key="1">
    <source>
        <dbReference type="SAM" id="MobiDB-lite"/>
    </source>
</evidence>
<evidence type="ECO:0000259" key="2">
    <source>
        <dbReference type="PROSITE" id="PS50188"/>
    </source>
</evidence>
<dbReference type="OrthoDB" id="258495at2759"/>
<dbReference type="InterPro" id="IPR013320">
    <property type="entry name" value="ConA-like_dom_sf"/>
</dbReference>
<dbReference type="InterPro" id="IPR050618">
    <property type="entry name" value="Ubq-SigPath_Reg"/>
</dbReference>
<reference evidence="4" key="2">
    <citation type="submission" date="2015-01" db="EMBL/GenBank/DDBJ databases">
        <title>Evolutionary Origins and Diversification of the Mycorrhizal Mutualists.</title>
        <authorList>
            <consortium name="DOE Joint Genome Institute"/>
            <consortium name="Mycorrhizal Genomics Consortium"/>
            <person name="Kohler A."/>
            <person name="Kuo A."/>
            <person name="Nagy L.G."/>
            <person name="Floudas D."/>
            <person name="Copeland A."/>
            <person name="Barry K.W."/>
            <person name="Cichocki N."/>
            <person name="Veneault-Fourrey C."/>
            <person name="LaButti K."/>
            <person name="Lindquist E.A."/>
            <person name="Lipzen A."/>
            <person name="Lundell T."/>
            <person name="Morin E."/>
            <person name="Murat C."/>
            <person name="Riley R."/>
            <person name="Ohm R."/>
            <person name="Sun H."/>
            <person name="Tunlid A."/>
            <person name="Henrissat B."/>
            <person name="Grigoriev I.V."/>
            <person name="Hibbett D.S."/>
            <person name="Martin F."/>
        </authorList>
    </citation>
    <scope>NUCLEOTIDE SEQUENCE [LARGE SCALE GENOMIC DNA]</scope>
    <source>
        <strain evidence="4">h7</strain>
    </source>
</reference>
<dbReference type="SUPFAM" id="SSF49899">
    <property type="entry name" value="Concanavalin A-like lectins/glucanases"/>
    <property type="match status" value="1"/>
</dbReference>
<dbReference type="SMART" id="SM00449">
    <property type="entry name" value="SPRY"/>
    <property type="match status" value="1"/>
</dbReference>
<organism evidence="3 4">
    <name type="scientific">Hebeloma cylindrosporum</name>
    <dbReference type="NCBI Taxonomy" id="76867"/>
    <lineage>
        <taxon>Eukaryota</taxon>
        <taxon>Fungi</taxon>
        <taxon>Dikarya</taxon>
        <taxon>Basidiomycota</taxon>
        <taxon>Agaricomycotina</taxon>
        <taxon>Agaricomycetes</taxon>
        <taxon>Agaricomycetidae</taxon>
        <taxon>Agaricales</taxon>
        <taxon>Agaricineae</taxon>
        <taxon>Hymenogastraceae</taxon>
        <taxon>Hebeloma</taxon>
    </lineage>
</organism>
<accession>A0A0C2XVR7</accession>
<dbReference type="PANTHER" id="PTHR12864">
    <property type="entry name" value="RAN BINDING PROTEIN 9-RELATED"/>
    <property type="match status" value="1"/>
</dbReference>
<dbReference type="Gene3D" id="2.60.120.920">
    <property type="match status" value="1"/>
</dbReference>
<dbReference type="STRING" id="686832.A0A0C2XVR7"/>
<evidence type="ECO:0000313" key="4">
    <source>
        <dbReference type="Proteomes" id="UP000053424"/>
    </source>
</evidence>
<dbReference type="EMBL" id="KN831779">
    <property type="protein sequence ID" value="KIM41733.1"/>
    <property type="molecule type" value="Genomic_DNA"/>
</dbReference>
<keyword evidence="4" id="KW-1185">Reference proteome</keyword>
<feature type="region of interest" description="Disordered" evidence="1">
    <location>
        <begin position="1"/>
        <end position="49"/>
    </location>
</feature>
<protein>
    <recommendedName>
        <fullName evidence="2">B30.2/SPRY domain-containing protein</fullName>
    </recommendedName>
</protein>
<evidence type="ECO:0000313" key="3">
    <source>
        <dbReference type="EMBL" id="KIM41733.1"/>
    </source>
</evidence>
<dbReference type="HOGENOM" id="CLU_086076_0_0_1"/>
<dbReference type="InterPro" id="IPR043136">
    <property type="entry name" value="B30.2/SPRY_sf"/>
</dbReference>
<proteinExistence type="predicted"/>